<keyword evidence="3 8" id="KW-0732">Signal</keyword>
<keyword evidence="6" id="KW-1015">Disulfide bond</keyword>
<feature type="domain" description="Ig-like" evidence="9">
    <location>
        <begin position="15"/>
        <end position="109"/>
    </location>
</feature>
<dbReference type="InterPro" id="IPR007110">
    <property type="entry name" value="Ig-like_dom"/>
</dbReference>
<keyword evidence="2" id="KW-1003">Cell membrane</keyword>
<keyword evidence="7" id="KW-0325">Glycoprotein</keyword>
<dbReference type="AlphaFoldDB" id="A0A3Q2XU68"/>
<dbReference type="InterPro" id="IPR052051">
    <property type="entry name" value="TCR_complex_component"/>
</dbReference>
<evidence type="ECO:0000256" key="2">
    <source>
        <dbReference type="ARBA" id="ARBA00022475"/>
    </source>
</evidence>
<evidence type="ECO:0000256" key="8">
    <source>
        <dbReference type="SAM" id="SignalP"/>
    </source>
</evidence>
<dbReference type="PANTHER" id="PTHR19433:SF111">
    <property type="entry name" value="T CELL RECEPTOR ALPHA VARIABLE 4"/>
    <property type="match status" value="1"/>
</dbReference>
<evidence type="ECO:0000313" key="11">
    <source>
        <dbReference type="Proteomes" id="UP000264820"/>
    </source>
</evidence>
<dbReference type="GO" id="GO:0005886">
    <property type="term" value="C:plasma membrane"/>
    <property type="evidence" value="ECO:0007669"/>
    <property type="project" value="UniProtKB-SubCell"/>
</dbReference>
<evidence type="ECO:0000256" key="4">
    <source>
        <dbReference type="ARBA" id="ARBA00022859"/>
    </source>
</evidence>
<evidence type="ECO:0000256" key="7">
    <source>
        <dbReference type="ARBA" id="ARBA00023180"/>
    </source>
</evidence>
<dbReference type="PANTHER" id="PTHR19433">
    <property type="entry name" value="T-CELL RECEPTOR ALPHA CHAIN V REGION-RELATED"/>
    <property type="match status" value="1"/>
</dbReference>
<dbReference type="InterPro" id="IPR003598">
    <property type="entry name" value="Ig_sub2"/>
</dbReference>
<evidence type="ECO:0000256" key="1">
    <source>
        <dbReference type="ARBA" id="ARBA00004236"/>
    </source>
</evidence>
<proteinExistence type="predicted"/>
<dbReference type="SMART" id="SM00408">
    <property type="entry name" value="IGc2"/>
    <property type="match status" value="1"/>
</dbReference>
<dbReference type="GeneTree" id="ENSGT01030000234530"/>
<dbReference type="CDD" id="cd00099">
    <property type="entry name" value="IgV"/>
    <property type="match status" value="2"/>
</dbReference>
<accession>A0A3Q2XU68</accession>
<evidence type="ECO:0000256" key="3">
    <source>
        <dbReference type="ARBA" id="ARBA00022729"/>
    </source>
</evidence>
<name>A0A3Q2XU68_HIPCM</name>
<comment type="subcellular location">
    <subcellularLocation>
        <location evidence="1">Cell membrane</location>
    </subcellularLocation>
</comment>
<dbReference type="Pfam" id="PF07686">
    <property type="entry name" value="V-set"/>
    <property type="match status" value="1"/>
</dbReference>
<feature type="domain" description="Ig-like" evidence="9">
    <location>
        <begin position="128"/>
        <end position="222"/>
    </location>
</feature>
<reference evidence="10" key="2">
    <citation type="submission" date="2025-09" db="UniProtKB">
        <authorList>
            <consortium name="Ensembl"/>
        </authorList>
    </citation>
    <scope>IDENTIFICATION</scope>
</reference>
<dbReference type="Ensembl" id="ENSHCOT00000000392.1">
    <property type="protein sequence ID" value="ENSHCOP00000008390.1"/>
    <property type="gene ID" value="ENSHCOG00000010622.1"/>
</dbReference>
<dbReference type="SMART" id="SM00406">
    <property type="entry name" value="IGv"/>
    <property type="match status" value="1"/>
</dbReference>
<evidence type="ECO:0000259" key="9">
    <source>
        <dbReference type="PROSITE" id="PS50835"/>
    </source>
</evidence>
<dbReference type="GO" id="GO:0009617">
    <property type="term" value="P:response to bacterium"/>
    <property type="evidence" value="ECO:0007669"/>
    <property type="project" value="TreeGrafter"/>
</dbReference>
<protein>
    <submittedName>
        <fullName evidence="10">Uncharacterized LOC109515061</fullName>
    </submittedName>
</protein>
<dbReference type="PROSITE" id="PS50835">
    <property type="entry name" value="IG_LIKE"/>
    <property type="match status" value="2"/>
</dbReference>
<feature type="chain" id="PRO_5018534664" evidence="8">
    <location>
        <begin position="20"/>
        <end position="271"/>
    </location>
</feature>
<evidence type="ECO:0000313" key="10">
    <source>
        <dbReference type="Ensembl" id="ENSHCOP00000008390.1"/>
    </source>
</evidence>
<evidence type="ECO:0000256" key="6">
    <source>
        <dbReference type="ARBA" id="ARBA00023157"/>
    </source>
</evidence>
<dbReference type="InterPro" id="IPR036179">
    <property type="entry name" value="Ig-like_dom_sf"/>
</dbReference>
<keyword evidence="11" id="KW-1185">Reference proteome</keyword>
<dbReference type="InterPro" id="IPR003599">
    <property type="entry name" value="Ig_sub"/>
</dbReference>
<dbReference type="STRING" id="109280.ENSHCOP00000008390"/>
<keyword evidence="4" id="KW-0391">Immunity</keyword>
<dbReference type="SMART" id="SM00409">
    <property type="entry name" value="IG"/>
    <property type="match status" value="2"/>
</dbReference>
<organism evidence="10 11">
    <name type="scientific">Hippocampus comes</name>
    <name type="common">Tiger tail seahorse</name>
    <dbReference type="NCBI Taxonomy" id="109280"/>
    <lineage>
        <taxon>Eukaryota</taxon>
        <taxon>Metazoa</taxon>
        <taxon>Chordata</taxon>
        <taxon>Craniata</taxon>
        <taxon>Vertebrata</taxon>
        <taxon>Euteleostomi</taxon>
        <taxon>Actinopterygii</taxon>
        <taxon>Neopterygii</taxon>
        <taxon>Teleostei</taxon>
        <taxon>Neoteleostei</taxon>
        <taxon>Acanthomorphata</taxon>
        <taxon>Syngnathiaria</taxon>
        <taxon>Syngnathiformes</taxon>
        <taxon>Syngnathoidei</taxon>
        <taxon>Syngnathidae</taxon>
        <taxon>Hippocampus</taxon>
    </lineage>
</organism>
<dbReference type="OMA" id="ADKTRCG"/>
<dbReference type="Gene3D" id="2.60.40.10">
    <property type="entry name" value="Immunoglobulins"/>
    <property type="match status" value="2"/>
</dbReference>
<evidence type="ECO:0000256" key="5">
    <source>
        <dbReference type="ARBA" id="ARBA00023136"/>
    </source>
</evidence>
<reference evidence="10" key="1">
    <citation type="submission" date="2025-08" db="UniProtKB">
        <authorList>
            <consortium name="Ensembl"/>
        </authorList>
    </citation>
    <scope>IDENTIFICATION</scope>
</reference>
<dbReference type="InterPro" id="IPR013106">
    <property type="entry name" value="Ig_V-set"/>
</dbReference>
<keyword evidence="5" id="KW-0472">Membrane</keyword>
<dbReference type="GO" id="GO:0002376">
    <property type="term" value="P:immune system process"/>
    <property type="evidence" value="ECO:0007669"/>
    <property type="project" value="UniProtKB-KW"/>
</dbReference>
<feature type="signal peptide" evidence="8">
    <location>
        <begin position="1"/>
        <end position="19"/>
    </location>
</feature>
<sequence>MTTGLTAIVLLGALSRIQALQPVSFVTVEVGANVTLTCPHSENMGDIFYWYKMKFGSVIETIVEGYFGELSLRGHFKNVRFRSARVGHTYFLNISSVNKEDEATYTCQAGTSYNMRFIHSMHLLVKDPTHKSFHVKQIPQAKSVEAGQSILLQCSILSGRRHNVSRCPVNRNVYWFKSGLGDSSPHIIYTDGDDEKVRGSCVFHLSKLIQNSSDSGTYYCAVATCGEILFGQGTHVETRWVGVIIILRIYISKIAILQEIQKTPLCVGILR</sequence>
<dbReference type="Proteomes" id="UP000264820">
    <property type="component" value="Unplaced"/>
</dbReference>
<dbReference type="SUPFAM" id="SSF48726">
    <property type="entry name" value="Immunoglobulin"/>
    <property type="match status" value="2"/>
</dbReference>
<dbReference type="InterPro" id="IPR013783">
    <property type="entry name" value="Ig-like_fold"/>
</dbReference>